<proteinExistence type="predicted"/>
<feature type="compositionally biased region" description="Basic and acidic residues" evidence="6">
    <location>
        <begin position="361"/>
        <end position="370"/>
    </location>
</feature>
<feature type="transmembrane region" description="Helical" evidence="7">
    <location>
        <begin position="165"/>
        <end position="185"/>
    </location>
</feature>
<evidence type="ECO:0000256" key="6">
    <source>
        <dbReference type="SAM" id="MobiDB-lite"/>
    </source>
</evidence>
<feature type="region of interest" description="Disordered" evidence="6">
    <location>
        <begin position="1"/>
        <end position="27"/>
    </location>
</feature>
<reference evidence="8 9" key="1">
    <citation type="submission" date="2019-10" db="EMBL/GenBank/DDBJ databases">
        <title>Nocardioides novel species isolated from the excrement of Marmot.</title>
        <authorList>
            <person name="Zhang G."/>
        </authorList>
    </citation>
    <scope>NUCLEOTIDE SEQUENCE [LARGE SCALE GENOMIC DNA]</scope>
    <source>
        <strain evidence="9">zg-579</strain>
    </source>
</reference>
<dbReference type="Pfam" id="PF03631">
    <property type="entry name" value="Virul_fac_BrkB"/>
    <property type="match status" value="1"/>
</dbReference>
<dbReference type="Proteomes" id="UP000433406">
    <property type="component" value="Unassembled WGS sequence"/>
</dbReference>
<dbReference type="GO" id="GO:0005886">
    <property type="term" value="C:plasma membrane"/>
    <property type="evidence" value="ECO:0007669"/>
    <property type="project" value="UniProtKB-SubCell"/>
</dbReference>
<sequence length="370" mass="38986">MRDGDREETGPKTGPADPASPADQPLGGVDAWQRRHPVVAFPLAVVYKFFDDQGVYLAVLITYYAFVAVVPLLLLATSVLGFVLQADAELQARILDSAIANFPVVGDQLGRPEGLQGSVAAIVIGGLAAVYGSLGLGTALQNAVNITWAVPRNSRPNPFLVRLRSLVLLATGGLALVALTVLAALNQVLASRLGGSALVQWGLTLALIGLVAAILTVLLWVSGGRRQPVHTAVPGAVLTAVLWHALQMVSASVAQQAANQASSMNQTFGLVLGLLAVTYLAATSAVLGMEVNVVVHRRLWPRALLTPFTDAVALTDADRRAYAGYARAQRHKGFEVVEVRFKDLLEEDPDAPEDGSDDAPEDRADGGSVR</sequence>
<organism evidence="8 9">
    <name type="scientific">Nocardioides marmotae</name>
    <dbReference type="NCBI Taxonomy" id="2663857"/>
    <lineage>
        <taxon>Bacteria</taxon>
        <taxon>Bacillati</taxon>
        <taxon>Actinomycetota</taxon>
        <taxon>Actinomycetes</taxon>
        <taxon>Propionibacteriales</taxon>
        <taxon>Nocardioidaceae</taxon>
        <taxon>Nocardioides</taxon>
    </lineage>
</organism>
<evidence type="ECO:0000256" key="3">
    <source>
        <dbReference type="ARBA" id="ARBA00022692"/>
    </source>
</evidence>
<evidence type="ECO:0000313" key="8">
    <source>
        <dbReference type="EMBL" id="MTB93508.1"/>
    </source>
</evidence>
<feature type="transmembrane region" description="Helical" evidence="7">
    <location>
        <begin position="197"/>
        <end position="221"/>
    </location>
</feature>
<keyword evidence="3 7" id="KW-0812">Transmembrane</keyword>
<dbReference type="AlphaFoldDB" id="A0A6I3J901"/>
<feature type="transmembrane region" description="Helical" evidence="7">
    <location>
        <begin position="228"/>
        <end position="246"/>
    </location>
</feature>
<evidence type="ECO:0000256" key="7">
    <source>
        <dbReference type="SAM" id="Phobius"/>
    </source>
</evidence>
<evidence type="ECO:0000256" key="5">
    <source>
        <dbReference type="ARBA" id="ARBA00023136"/>
    </source>
</evidence>
<protein>
    <submittedName>
        <fullName evidence="8">Ribonuclease BN</fullName>
    </submittedName>
</protein>
<feature type="compositionally biased region" description="Acidic residues" evidence="6">
    <location>
        <begin position="345"/>
        <end position="360"/>
    </location>
</feature>
<evidence type="ECO:0000313" key="9">
    <source>
        <dbReference type="Proteomes" id="UP000433406"/>
    </source>
</evidence>
<feature type="transmembrane region" description="Helical" evidence="7">
    <location>
        <begin position="266"/>
        <end position="289"/>
    </location>
</feature>
<keyword evidence="9" id="KW-1185">Reference proteome</keyword>
<evidence type="ECO:0000256" key="1">
    <source>
        <dbReference type="ARBA" id="ARBA00004651"/>
    </source>
</evidence>
<gene>
    <name evidence="8" type="ORF">GGQ22_00290</name>
</gene>
<keyword evidence="4 7" id="KW-1133">Transmembrane helix</keyword>
<dbReference type="PANTHER" id="PTHR30213">
    <property type="entry name" value="INNER MEMBRANE PROTEIN YHJD"/>
    <property type="match status" value="1"/>
</dbReference>
<keyword evidence="5 7" id="KW-0472">Membrane</keyword>
<dbReference type="EMBL" id="WLCI01000002">
    <property type="protein sequence ID" value="MTB93508.1"/>
    <property type="molecule type" value="Genomic_DNA"/>
</dbReference>
<dbReference type="InterPro" id="IPR017039">
    <property type="entry name" value="Virul_fac_BrkB"/>
</dbReference>
<accession>A0A6I3J901</accession>
<feature type="compositionally biased region" description="Basic and acidic residues" evidence="6">
    <location>
        <begin position="1"/>
        <end position="10"/>
    </location>
</feature>
<evidence type="ECO:0000256" key="2">
    <source>
        <dbReference type="ARBA" id="ARBA00022475"/>
    </source>
</evidence>
<comment type="caution">
    <text evidence="8">The sequence shown here is derived from an EMBL/GenBank/DDBJ whole genome shotgun (WGS) entry which is preliminary data.</text>
</comment>
<feature type="transmembrane region" description="Helical" evidence="7">
    <location>
        <begin position="55"/>
        <end position="84"/>
    </location>
</feature>
<evidence type="ECO:0000256" key="4">
    <source>
        <dbReference type="ARBA" id="ARBA00022989"/>
    </source>
</evidence>
<keyword evidence="2" id="KW-1003">Cell membrane</keyword>
<comment type="subcellular location">
    <subcellularLocation>
        <location evidence="1">Cell membrane</location>
        <topology evidence="1">Multi-pass membrane protein</topology>
    </subcellularLocation>
</comment>
<feature type="region of interest" description="Disordered" evidence="6">
    <location>
        <begin position="345"/>
        <end position="370"/>
    </location>
</feature>
<dbReference type="PANTHER" id="PTHR30213:SF1">
    <property type="entry name" value="INNER MEMBRANE PROTEIN YHJD"/>
    <property type="match status" value="1"/>
</dbReference>
<name>A0A6I3J901_9ACTN</name>